<proteinExistence type="predicted"/>
<name>R0H7V3_9BRAS</name>
<evidence type="ECO:0000256" key="1">
    <source>
        <dbReference type="ARBA" id="ARBA00022737"/>
    </source>
</evidence>
<gene>
    <name evidence="5" type="ORF">CARUB_v10003013mg</name>
</gene>
<dbReference type="eggNOG" id="KOG0110">
    <property type="taxonomic scope" value="Eukaryota"/>
</dbReference>
<evidence type="ECO:0000256" key="2">
    <source>
        <dbReference type="ARBA" id="ARBA00022884"/>
    </source>
</evidence>
<keyword evidence="6" id="KW-1185">Reference proteome</keyword>
<reference evidence="6" key="1">
    <citation type="journal article" date="2013" name="Nat. Genet.">
        <title>The Capsella rubella genome and the genomic consequences of rapid mating system evolution.</title>
        <authorList>
            <person name="Slotte T."/>
            <person name="Hazzouri K.M."/>
            <person name="Agren J.A."/>
            <person name="Koenig D."/>
            <person name="Maumus F."/>
            <person name="Guo Y.L."/>
            <person name="Steige K."/>
            <person name="Platts A.E."/>
            <person name="Escobar J.S."/>
            <person name="Newman L.K."/>
            <person name="Wang W."/>
            <person name="Mandakova T."/>
            <person name="Vello E."/>
            <person name="Smith L.M."/>
            <person name="Henz S.R."/>
            <person name="Steffen J."/>
            <person name="Takuno S."/>
            <person name="Brandvain Y."/>
            <person name="Coop G."/>
            <person name="Andolfatto P."/>
            <person name="Hu T.T."/>
            <person name="Blanchette M."/>
            <person name="Clark R.M."/>
            <person name="Quesneville H."/>
            <person name="Nordborg M."/>
            <person name="Gaut B.S."/>
            <person name="Lysak M.A."/>
            <person name="Jenkins J."/>
            <person name="Grimwood J."/>
            <person name="Chapman J."/>
            <person name="Prochnik S."/>
            <person name="Shu S."/>
            <person name="Rokhsar D."/>
            <person name="Schmutz J."/>
            <person name="Weigel D."/>
            <person name="Wright S.I."/>
        </authorList>
    </citation>
    <scope>NUCLEOTIDE SEQUENCE [LARGE SCALE GENOMIC DNA]</scope>
    <source>
        <strain evidence="6">cv. Monte Gargano</strain>
    </source>
</reference>
<dbReference type="Pfam" id="PF00076">
    <property type="entry name" value="RRM_1"/>
    <property type="match status" value="2"/>
</dbReference>
<protein>
    <recommendedName>
        <fullName evidence="4">RRM domain-containing protein</fullName>
    </recommendedName>
</protein>
<evidence type="ECO:0000256" key="3">
    <source>
        <dbReference type="PROSITE-ProRule" id="PRU00176"/>
    </source>
</evidence>
<dbReference type="Gene3D" id="3.30.70.330">
    <property type="match status" value="3"/>
</dbReference>
<dbReference type="AlphaFoldDB" id="R0H7V3"/>
<dbReference type="InterPro" id="IPR000504">
    <property type="entry name" value="RRM_dom"/>
</dbReference>
<dbReference type="PROSITE" id="PS50102">
    <property type="entry name" value="RRM"/>
    <property type="match status" value="2"/>
</dbReference>
<dbReference type="InterPro" id="IPR035979">
    <property type="entry name" value="RBD_domain_sf"/>
</dbReference>
<dbReference type="SUPFAM" id="SSF54928">
    <property type="entry name" value="RNA-binding domain, RBD"/>
    <property type="match status" value="1"/>
</dbReference>
<organism evidence="5 6">
    <name type="scientific">Capsella rubella</name>
    <dbReference type="NCBI Taxonomy" id="81985"/>
    <lineage>
        <taxon>Eukaryota</taxon>
        <taxon>Viridiplantae</taxon>
        <taxon>Streptophyta</taxon>
        <taxon>Embryophyta</taxon>
        <taxon>Tracheophyta</taxon>
        <taxon>Spermatophyta</taxon>
        <taxon>Magnoliopsida</taxon>
        <taxon>eudicotyledons</taxon>
        <taxon>Gunneridae</taxon>
        <taxon>Pentapetalae</taxon>
        <taxon>rosids</taxon>
        <taxon>malvids</taxon>
        <taxon>Brassicales</taxon>
        <taxon>Brassicaceae</taxon>
        <taxon>Camelineae</taxon>
        <taxon>Capsella</taxon>
    </lineage>
</organism>
<dbReference type="InterPro" id="IPR012677">
    <property type="entry name" value="Nucleotide-bd_a/b_plait_sf"/>
</dbReference>
<keyword evidence="2 3" id="KW-0694">RNA-binding</keyword>
<keyword evidence="1" id="KW-0677">Repeat</keyword>
<evidence type="ECO:0000313" key="5">
    <source>
        <dbReference type="EMBL" id="EOA19643.1"/>
    </source>
</evidence>
<evidence type="ECO:0000313" key="6">
    <source>
        <dbReference type="Proteomes" id="UP000029121"/>
    </source>
</evidence>
<sequence>MFFSLTLASPNVVFLEPAEARAAMKGMAYKCYKGSPLYLEWAPGDILEPEAVDDNIEKKSDVEENDVTRVNSEQHAGINSDIPESNVLHVKNLNFKTSDESLKKHLTELVTQGKILSVKIINNGKNRPTSNYGFVEFDSIETATSVLKGRRSVLDDHELILSYFESKQCETVGEGSDKDKTMKKLCVKNVAFEATIKELRQLFIPFGQVKSVRIPKKNAKNGYYTGSSLKICHAGKHAGYDFIEFGTKEES</sequence>
<dbReference type="PANTHER" id="PTHR24012">
    <property type="entry name" value="RNA BINDING PROTEIN"/>
    <property type="match status" value="1"/>
</dbReference>
<dbReference type="GO" id="GO:0003723">
    <property type="term" value="F:RNA binding"/>
    <property type="evidence" value="ECO:0007669"/>
    <property type="project" value="UniProtKB-UniRule"/>
</dbReference>
<dbReference type="EMBL" id="KB870810">
    <property type="protein sequence ID" value="EOA19643.1"/>
    <property type="molecule type" value="Genomic_DNA"/>
</dbReference>
<evidence type="ECO:0000259" key="4">
    <source>
        <dbReference type="PROSITE" id="PS50102"/>
    </source>
</evidence>
<accession>R0H7V3</accession>
<feature type="domain" description="RRM" evidence="4">
    <location>
        <begin position="86"/>
        <end position="166"/>
    </location>
</feature>
<feature type="domain" description="RRM" evidence="4">
    <location>
        <begin position="183"/>
        <end position="251"/>
    </location>
</feature>
<dbReference type="Proteomes" id="UP000029121">
    <property type="component" value="Unassembled WGS sequence"/>
</dbReference>
<dbReference type="SMART" id="SM00360">
    <property type="entry name" value="RRM"/>
    <property type="match status" value="2"/>
</dbReference>
<dbReference type="STRING" id="81985.R0H7V3"/>